<dbReference type="GO" id="GO:0008270">
    <property type="term" value="F:zinc ion binding"/>
    <property type="evidence" value="ECO:0007669"/>
    <property type="project" value="UniProtKB-KW"/>
</dbReference>
<evidence type="ECO:0000256" key="2">
    <source>
        <dbReference type="ARBA" id="ARBA00022723"/>
    </source>
</evidence>
<evidence type="ECO:0000313" key="12">
    <source>
        <dbReference type="RefSeq" id="XP_055367706.1"/>
    </source>
</evidence>
<dbReference type="PROSITE" id="PS50950">
    <property type="entry name" value="ZF_THAP"/>
    <property type="match status" value="1"/>
</dbReference>
<keyword evidence="5" id="KW-0175">Coiled coil</keyword>
<keyword evidence="7" id="KW-0539">Nucleus</keyword>
<comment type="subcellular location">
    <subcellularLocation>
        <location evidence="1">Nucleus</location>
    </subcellularLocation>
</comment>
<keyword evidence="2" id="KW-0479">Metal-binding</keyword>
<protein>
    <recommendedName>
        <fullName evidence="8">THAP domain-containing protein 5</fullName>
    </recommendedName>
</protein>
<dbReference type="GO" id="GO:0003677">
    <property type="term" value="F:DNA binding"/>
    <property type="evidence" value="ECO:0007669"/>
    <property type="project" value="UniProtKB-UniRule"/>
</dbReference>
<organism evidence="11 12">
    <name type="scientific">Betta splendens</name>
    <name type="common">Siamese fighting fish</name>
    <dbReference type="NCBI Taxonomy" id="158456"/>
    <lineage>
        <taxon>Eukaryota</taxon>
        <taxon>Metazoa</taxon>
        <taxon>Chordata</taxon>
        <taxon>Craniata</taxon>
        <taxon>Vertebrata</taxon>
        <taxon>Euteleostomi</taxon>
        <taxon>Actinopterygii</taxon>
        <taxon>Neopterygii</taxon>
        <taxon>Teleostei</taxon>
        <taxon>Neoteleostei</taxon>
        <taxon>Acanthomorphata</taxon>
        <taxon>Anabantaria</taxon>
        <taxon>Anabantiformes</taxon>
        <taxon>Anabantoidei</taxon>
        <taxon>Osphronemidae</taxon>
        <taxon>Betta</taxon>
    </lineage>
</organism>
<keyword evidence="4" id="KW-0862">Zinc</keyword>
<gene>
    <name evidence="12" type="primary">LOC114862620</name>
</gene>
<keyword evidence="3 9" id="KW-0863">Zinc-finger</keyword>
<dbReference type="InterPro" id="IPR052224">
    <property type="entry name" value="THAP_domain_protein"/>
</dbReference>
<proteinExistence type="predicted"/>
<dbReference type="RefSeq" id="XP_055367706.1">
    <property type="nucleotide sequence ID" value="XM_055511731.1"/>
</dbReference>
<sequence>MSARHFRRDRWAVGVVWKLPGMMDTLDNSSLFFLQMFTQHQLSLKPLSITLTHPPPLLLPSPSNELFSSGDGTGTQSNHCQKNPRTTSSGVKLVFWSSGKTGVGVQWNAVTLLPSVIQMPHQRVHKWLRCGVTDSQQSQGEPRLQYQTPPPLYTTSISNKSSGVHLLLTTHSHASLSRHSTRFPLHDKPRLQKWVDNMKREDWTPSRHQYLCSEHFTEDCFDIRWGIRYLKNTAVPTVFPLVENDGENKGSIVKRNAKAKPSEPCSLEDLTGLDSALCKRPLILSRPCKKVQSTLTNNTVAGDTEVTFELPLVLGTGVSSHSDHPETQTHTDAYEIVADNSVQTAESPCSESCSEDQIDSTVTVLCCQSLDRFSDGEAALCQSFSFVPMEMVGDDPAGCFLEESGPRDGEHVSVYEHSYCRPHTDKDQLWGKIVSLHTKILELDRREESTMAKIHALETEIAILKKDGAVFKEKQKVLEEYISTMVL</sequence>
<reference evidence="12" key="1">
    <citation type="submission" date="2025-08" db="UniProtKB">
        <authorList>
            <consortium name="RefSeq"/>
        </authorList>
    </citation>
    <scope>IDENTIFICATION</scope>
</reference>
<dbReference type="Proteomes" id="UP000515150">
    <property type="component" value="Chromosome 9"/>
</dbReference>
<dbReference type="Pfam" id="PF05485">
    <property type="entry name" value="THAP"/>
    <property type="match status" value="1"/>
</dbReference>
<dbReference type="SMART" id="SM00980">
    <property type="entry name" value="THAP"/>
    <property type="match status" value="1"/>
</dbReference>
<dbReference type="PANTHER" id="PTHR46927:SF1">
    <property type="entry name" value="THAP DOMAIN-CONTAINING PROTEIN 5"/>
    <property type="match status" value="1"/>
</dbReference>
<evidence type="ECO:0000256" key="9">
    <source>
        <dbReference type="PROSITE-ProRule" id="PRU00309"/>
    </source>
</evidence>
<feature type="domain" description="THAP-type" evidence="10">
    <location>
        <begin position="157"/>
        <end position="239"/>
    </location>
</feature>
<dbReference type="AlphaFoldDB" id="A0A9W2Y0H3"/>
<evidence type="ECO:0000256" key="5">
    <source>
        <dbReference type="ARBA" id="ARBA00023054"/>
    </source>
</evidence>
<evidence type="ECO:0000256" key="8">
    <source>
        <dbReference type="ARBA" id="ARBA00039526"/>
    </source>
</evidence>
<evidence type="ECO:0000256" key="7">
    <source>
        <dbReference type="ARBA" id="ARBA00023242"/>
    </source>
</evidence>
<keyword evidence="6 9" id="KW-0238">DNA-binding</keyword>
<evidence type="ECO:0000256" key="4">
    <source>
        <dbReference type="ARBA" id="ARBA00022833"/>
    </source>
</evidence>
<dbReference type="GeneID" id="114862620"/>
<accession>A0A9W2Y0H3</accession>
<dbReference type="SUPFAM" id="SSF57716">
    <property type="entry name" value="Glucocorticoid receptor-like (DNA-binding domain)"/>
    <property type="match status" value="1"/>
</dbReference>
<evidence type="ECO:0000259" key="10">
    <source>
        <dbReference type="PROSITE" id="PS50950"/>
    </source>
</evidence>
<dbReference type="InterPro" id="IPR006612">
    <property type="entry name" value="THAP_Znf"/>
</dbReference>
<evidence type="ECO:0000256" key="6">
    <source>
        <dbReference type="ARBA" id="ARBA00023125"/>
    </source>
</evidence>
<dbReference type="GO" id="GO:0005634">
    <property type="term" value="C:nucleus"/>
    <property type="evidence" value="ECO:0007669"/>
    <property type="project" value="UniProtKB-SubCell"/>
</dbReference>
<dbReference type="PANTHER" id="PTHR46927">
    <property type="entry name" value="AGAP005574-PA"/>
    <property type="match status" value="1"/>
</dbReference>
<keyword evidence="11" id="KW-1185">Reference proteome</keyword>
<evidence type="ECO:0000313" key="11">
    <source>
        <dbReference type="Proteomes" id="UP000515150"/>
    </source>
</evidence>
<dbReference type="SMART" id="SM00692">
    <property type="entry name" value="DM3"/>
    <property type="match status" value="1"/>
</dbReference>
<name>A0A9W2Y0H3_BETSP</name>
<evidence type="ECO:0000256" key="1">
    <source>
        <dbReference type="ARBA" id="ARBA00004123"/>
    </source>
</evidence>
<evidence type="ECO:0000256" key="3">
    <source>
        <dbReference type="ARBA" id="ARBA00022771"/>
    </source>
</evidence>